<name>A0A0D2CMZ2_9EURO</name>
<dbReference type="HOGENOM" id="CLU_868886_0_0_1"/>
<organism evidence="1 2">
    <name type="scientific">Exophiala xenobiotica</name>
    <dbReference type="NCBI Taxonomy" id="348802"/>
    <lineage>
        <taxon>Eukaryota</taxon>
        <taxon>Fungi</taxon>
        <taxon>Dikarya</taxon>
        <taxon>Ascomycota</taxon>
        <taxon>Pezizomycotina</taxon>
        <taxon>Eurotiomycetes</taxon>
        <taxon>Chaetothyriomycetidae</taxon>
        <taxon>Chaetothyriales</taxon>
        <taxon>Herpotrichiellaceae</taxon>
        <taxon>Exophiala</taxon>
    </lineage>
</organism>
<dbReference type="EMBL" id="KN847322">
    <property type="protein sequence ID" value="KIW51272.1"/>
    <property type="molecule type" value="Genomic_DNA"/>
</dbReference>
<evidence type="ECO:0000313" key="1">
    <source>
        <dbReference type="EMBL" id="KIW51272.1"/>
    </source>
</evidence>
<dbReference type="OrthoDB" id="10350389at2759"/>
<proteinExistence type="predicted"/>
<sequence length="320" mass="36007">MSCKPFPEDEIVYKTLRQTAHGLGYWGDISEVLVPHVTSFQLATIPLTEKQAHLKHNKAQVMEKKELLDISDDYIRGLFRSARCMAAVTLAIDHLLMILIYNLEEVHIRVHAITIGTKNSWWPKTYREQYRSVSEILTRWLEVIDVEIAKLLIAAASCINDLIGTTTAGVESRQCAVDCQIAVMRTIKEQYSWFRSPDMSLIQVKSHLTGFAKLPTGAIVKELSYVSRRLEPHQEDLQGVKSVLAVSYDLSIVNGLTQLLNIFDDCLRALTTARGSMILGKAREREQYEKQAKDGFFTAQPVFSTVSPAAAQPSKSHDDV</sequence>
<accession>A0A0D2CMZ2</accession>
<reference evidence="1 2" key="1">
    <citation type="submission" date="2015-01" db="EMBL/GenBank/DDBJ databases">
        <title>The Genome Sequence of Exophiala xenobiotica CBS118157.</title>
        <authorList>
            <consortium name="The Broad Institute Genomics Platform"/>
            <person name="Cuomo C."/>
            <person name="de Hoog S."/>
            <person name="Gorbushina A."/>
            <person name="Stielow B."/>
            <person name="Teixiera M."/>
            <person name="Abouelleil A."/>
            <person name="Chapman S.B."/>
            <person name="Priest M."/>
            <person name="Young S.K."/>
            <person name="Wortman J."/>
            <person name="Nusbaum C."/>
            <person name="Birren B."/>
        </authorList>
    </citation>
    <scope>NUCLEOTIDE SEQUENCE [LARGE SCALE GENOMIC DNA]</scope>
    <source>
        <strain evidence="1 2">CBS 118157</strain>
    </source>
</reference>
<dbReference type="Proteomes" id="UP000054342">
    <property type="component" value="Unassembled WGS sequence"/>
</dbReference>
<dbReference type="GeneID" id="25331919"/>
<dbReference type="RefSeq" id="XP_013311856.1">
    <property type="nucleotide sequence ID" value="XM_013456402.1"/>
</dbReference>
<evidence type="ECO:0000313" key="2">
    <source>
        <dbReference type="Proteomes" id="UP000054342"/>
    </source>
</evidence>
<protein>
    <submittedName>
        <fullName evidence="1">Uncharacterized protein</fullName>
    </submittedName>
</protein>
<keyword evidence="2" id="KW-1185">Reference proteome</keyword>
<gene>
    <name evidence="1" type="ORF">PV05_10011</name>
</gene>
<dbReference type="AlphaFoldDB" id="A0A0D2CMZ2"/>